<keyword evidence="5 6" id="KW-0472">Membrane</keyword>
<proteinExistence type="predicted"/>
<evidence type="ECO:0000256" key="4">
    <source>
        <dbReference type="ARBA" id="ARBA00022989"/>
    </source>
</evidence>
<dbReference type="PANTHER" id="PTHR42770">
    <property type="entry name" value="AMINO ACID TRANSPORTER-RELATED"/>
    <property type="match status" value="1"/>
</dbReference>
<gene>
    <name evidence="7" type="ORF">FOF52_07760</name>
</gene>
<dbReference type="Gene3D" id="1.20.1740.10">
    <property type="entry name" value="Amino acid/polyamine transporter I"/>
    <property type="match status" value="1"/>
</dbReference>
<keyword evidence="4 6" id="KW-1133">Transmembrane helix</keyword>
<name>A0ABY4L3I3_THEAE</name>
<evidence type="ECO:0000256" key="6">
    <source>
        <dbReference type="SAM" id="Phobius"/>
    </source>
</evidence>
<feature type="transmembrane region" description="Helical" evidence="6">
    <location>
        <begin position="272"/>
        <end position="305"/>
    </location>
</feature>
<feature type="transmembrane region" description="Helical" evidence="6">
    <location>
        <begin position="399"/>
        <end position="417"/>
    </location>
</feature>
<evidence type="ECO:0000256" key="1">
    <source>
        <dbReference type="ARBA" id="ARBA00004651"/>
    </source>
</evidence>
<feature type="transmembrane region" description="Helical" evidence="6">
    <location>
        <begin position="132"/>
        <end position="149"/>
    </location>
</feature>
<organism evidence="7 8">
    <name type="scientific">Thermobifida alba</name>
    <name type="common">Thermomonospora alba</name>
    <dbReference type="NCBI Taxonomy" id="53522"/>
    <lineage>
        <taxon>Bacteria</taxon>
        <taxon>Bacillati</taxon>
        <taxon>Actinomycetota</taxon>
        <taxon>Actinomycetes</taxon>
        <taxon>Streptosporangiales</taxon>
        <taxon>Nocardiopsidaceae</taxon>
        <taxon>Thermobifida</taxon>
    </lineage>
</organism>
<evidence type="ECO:0000256" key="5">
    <source>
        <dbReference type="ARBA" id="ARBA00023136"/>
    </source>
</evidence>
<feature type="transmembrane region" description="Helical" evidence="6">
    <location>
        <begin position="226"/>
        <end position="252"/>
    </location>
</feature>
<feature type="transmembrane region" description="Helical" evidence="6">
    <location>
        <begin position="101"/>
        <end position="126"/>
    </location>
</feature>
<evidence type="ECO:0000256" key="3">
    <source>
        <dbReference type="ARBA" id="ARBA00022692"/>
    </source>
</evidence>
<dbReference type="PIRSF" id="PIRSF006060">
    <property type="entry name" value="AA_transporter"/>
    <property type="match status" value="1"/>
</dbReference>
<dbReference type="EMBL" id="CP051627">
    <property type="protein sequence ID" value="UPT20868.1"/>
    <property type="molecule type" value="Genomic_DNA"/>
</dbReference>
<keyword evidence="8" id="KW-1185">Reference proteome</keyword>
<dbReference type="Pfam" id="PF13520">
    <property type="entry name" value="AA_permease_2"/>
    <property type="match status" value="1"/>
</dbReference>
<sequence>MRHTRDVETSLFSGSAAARHGLAGVRVVGAGLGAMVGAGVFAVLAPAARAAGVWLPLALLIAATVAYCSAVSETRLALHHPGPGGAYVYGRRRLGEGWGLLAGWALAVGAAAACAAVALTFGAHVWPDRPRAGALAVLAVVVALAWSGVRAPTRLAAGACAAVLAVLAGVVALAWGGGFAEPARIVAATRWHGLSAVLSAAGLLFFAFTGWRHLTSPRLGGSERQLGWALGVALGVYAAVAVTAVAVLGPRALARSATPLVDVVGRGGAVDVAAPGVAAGAAVACLGVLGPAVVAAARAVAVLAADGHVPRWLGGGARPLGVPERALVAVGTAAAAVVAVGTDLRTAAGVAAFGSLVYSAVANASALRLGPAEHRPWLALPVTGLVGCIVLALCLPSKAVVCGMAAVGAGVAVFVVRRWRRRRAAQRG</sequence>
<feature type="transmembrane region" description="Helical" evidence="6">
    <location>
        <begin position="196"/>
        <end position="214"/>
    </location>
</feature>
<dbReference type="PANTHER" id="PTHR42770:SF7">
    <property type="entry name" value="MEMBRANE PROTEIN"/>
    <property type="match status" value="1"/>
</dbReference>
<evidence type="ECO:0000313" key="8">
    <source>
        <dbReference type="Proteomes" id="UP000832041"/>
    </source>
</evidence>
<comment type="subcellular location">
    <subcellularLocation>
        <location evidence="1">Cell membrane</location>
        <topology evidence="1">Multi-pass membrane protein</topology>
    </subcellularLocation>
</comment>
<reference evidence="7 8" key="1">
    <citation type="submission" date="2020-04" db="EMBL/GenBank/DDBJ databases">
        <title>Thermobifida alba genome sequencing and assembly.</title>
        <authorList>
            <person name="Luzics S."/>
            <person name="Horvath B."/>
            <person name="Nagy I."/>
            <person name="Toth A."/>
            <person name="Nagy I."/>
            <person name="Kukolya J."/>
        </authorList>
    </citation>
    <scope>NUCLEOTIDE SEQUENCE [LARGE SCALE GENOMIC DNA]</scope>
    <source>
        <strain evidence="7 8">DSM 43795</strain>
    </source>
</reference>
<protein>
    <submittedName>
        <fullName evidence="7">APC family permease</fullName>
    </submittedName>
</protein>
<feature type="transmembrane region" description="Helical" evidence="6">
    <location>
        <begin position="156"/>
        <end position="176"/>
    </location>
</feature>
<keyword evidence="2" id="KW-1003">Cell membrane</keyword>
<dbReference type="Proteomes" id="UP000832041">
    <property type="component" value="Chromosome"/>
</dbReference>
<dbReference type="InterPro" id="IPR002293">
    <property type="entry name" value="AA/rel_permease1"/>
</dbReference>
<feature type="transmembrane region" description="Helical" evidence="6">
    <location>
        <begin position="21"/>
        <end position="45"/>
    </location>
</feature>
<evidence type="ECO:0000313" key="7">
    <source>
        <dbReference type="EMBL" id="UPT20868.1"/>
    </source>
</evidence>
<keyword evidence="3 6" id="KW-0812">Transmembrane</keyword>
<accession>A0ABY4L3I3</accession>
<feature type="transmembrane region" description="Helical" evidence="6">
    <location>
        <begin position="51"/>
        <end position="70"/>
    </location>
</feature>
<evidence type="ECO:0000256" key="2">
    <source>
        <dbReference type="ARBA" id="ARBA00022475"/>
    </source>
</evidence>
<dbReference type="InterPro" id="IPR050367">
    <property type="entry name" value="APC_superfamily"/>
</dbReference>
<feature type="transmembrane region" description="Helical" evidence="6">
    <location>
        <begin position="376"/>
        <end position="393"/>
    </location>
</feature>